<organism evidence="1 2">
    <name type="scientific">Pyropia yezoensis</name>
    <name type="common">Susabi-nori</name>
    <name type="synonym">Porphyra yezoensis</name>
    <dbReference type="NCBI Taxonomy" id="2788"/>
    <lineage>
        <taxon>Eukaryota</taxon>
        <taxon>Rhodophyta</taxon>
        <taxon>Bangiophyceae</taxon>
        <taxon>Bangiales</taxon>
        <taxon>Bangiaceae</taxon>
        <taxon>Pyropia</taxon>
    </lineage>
</organism>
<name>A0ACC3BTS0_PYRYE</name>
<evidence type="ECO:0000313" key="1">
    <source>
        <dbReference type="EMBL" id="KAK1861439.1"/>
    </source>
</evidence>
<sequence>MDADKGPGGGAAAWGADDGAGSARGGLDNAASGAKRPHHMAMPIASAEGGAPSSPQKRRVTPAPPAAASMGGGAAAPAAGTATALRLSDSLPGVEVHVPPSASGGSRLCVLRNRLAGVRDELAGVDRGIQEKEVLRGKLDEKLVNIDEQLATPGLSGKDKDHLLAKWRSVDGDKQVSNAALAGLYHDKRRIQDSLVALELEIRAEEAARSKADTEGPSVLERLVAVRLPDLSAQYASQQLHGQQFELRGSDGVVQTLQTCALHNLAPAAGRSTVLVVSGPAGSGKTRVGFEALCRSSGLHGDLLHKLEQSAGCSVLTIPLFIDFNNGFKYVHSVDVDNMDLNLGVRLAARALRVSVAAVKSDNGGSSEGLEVAEVLTAIAKSALRQASGAAASPPGVIVLALHLDEYQFYVQRLMMSRGHSEEEARLCFKDMLSAVNIWICSASAAVGAKLVFFPVVTGTPVAGLELLLTDKLREVDLSPGRLELQSASALFSDVVSAPARLSHLKETVTDASRNTSEARNALGDTDFRPRFVVTLGEAVRDQLLGMADAGREPSPFHADWAAAVHAVVATIDRPTKPWCVEVLAQLALARVPVCLFPPPTREPSLAERVVQEASSVGSAELDAVQGNFRVVRVPLVQLRRWGLTVVLPARLLSQTVCTWQQVEQILGYCLTAALQPGLWSSPPSTRDLFPRALGSDHLPSQELILDKRRSLYVEETQFISSRTRIARKQMSVRARIESGTVVDDVMLTDGVFLTCPGSVAVDIRFSVATRLPGGRNGTLHVFVQTKHTATVRRIGESAIDEWYRSVNAATKQWRGRKDRVLFVYFSNKAVTDDGAAALGRRRFFEDRPDLLVITLDQLSYVLPDFLMTRILTTEQQSRQEMGRGVRLN</sequence>
<dbReference type="Proteomes" id="UP000798662">
    <property type="component" value="Chromosome 1"/>
</dbReference>
<comment type="caution">
    <text evidence="1">The sequence shown here is derived from an EMBL/GenBank/DDBJ whole genome shotgun (WGS) entry which is preliminary data.</text>
</comment>
<dbReference type="EMBL" id="CM020618">
    <property type="protein sequence ID" value="KAK1861439.1"/>
    <property type="molecule type" value="Genomic_DNA"/>
</dbReference>
<protein>
    <submittedName>
        <fullName evidence="1">Uncharacterized protein</fullName>
    </submittedName>
</protein>
<gene>
    <name evidence="1" type="ORF">I4F81_004023</name>
</gene>
<reference evidence="1" key="1">
    <citation type="submission" date="2019-11" db="EMBL/GenBank/DDBJ databases">
        <title>Nori genome reveals adaptations in red seaweeds to the harsh intertidal environment.</title>
        <authorList>
            <person name="Wang D."/>
            <person name="Mao Y."/>
        </authorList>
    </citation>
    <scope>NUCLEOTIDE SEQUENCE</scope>
    <source>
        <tissue evidence="1">Gametophyte</tissue>
    </source>
</reference>
<keyword evidence="2" id="KW-1185">Reference proteome</keyword>
<proteinExistence type="predicted"/>
<evidence type="ECO:0000313" key="2">
    <source>
        <dbReference type="Proteomes" id="UP000798662"/>
    </source>
</evidence>
<accession>A0ACC3BTS0</accession>